<keyword evidence="1" id="KW-0472">Membrane</keyword>
<dbReference type="EMBL" id="RBNI01001417">
    <property type="protein sequence ID" value="RUP50457.1"/>
    <property type="molecule type" value="Genomic_DNA"/>
</dbReference>
<feature type="non-terminal residue" evidence="2">
    <location>
        <position position="412"/>
    </location>
</feature>
<comment type="caution">
    <text evidence="2">The sequence shown here is derived from an EMBL/GenBank/DDBJ whole genome shotgun (WGS) entry which is preliminary data.</text>
</comment>
<keyword evidence="3" id="KW-1185">Reference proteome</keyword>
<name>A0A433DI10_9FUNG</name>
<dbReference type="AlphaFoldDB" id="A0A433DI10"/>
<evidence type="ECO:0000313" key="2">
    <source>
        <dbReference type="EMBL" id="RUP50457.1"/>
    </source>
</evidence>
<gene>
    <name evidence="2" type="ORF">BC936DRAFT_139032</name>
</gene>
<keyword evidence="1" id="KW-0812">Transmembrane</keyword>
<protein>
    <submittedName>
        <fullName evidence="2">Uncharacterized protein</fullName>
    </submittedName>
</protein>
<keyword evidence="1" id="KW-1133">Transmembrane helix</keyword>
<accession>A0A433DI10</accession>
<organism evidence="2 3">
    <name type="scientific">Jimgerdemannia flammicorona</name>
    <dbReference type="NCBI Taxonomy" id="994334"/>
    <lineage>
        <taxon>Eukaryota</taxon>
        <taxon>Fungi</taxon>
        <taxon>Fungi incertae sedis</taxon>
        <taxon>Mucoromycota</taxon>
        <taxon>Mucoromycotina</taxon>
        <taxon>Endogonomycetes</taxon>
        <taxon>Endogonales</taxon>
        <taxon>Endogonaceae</taxon>
        <taxon>Jimgerdemannia</taxon>
    </lineage>
</organism>
<feature type="non-terminal residue" evidence="2">
    <location>
        <position position="1"/>
    </location>
</feature>
<sequence length="412" mass="46209">RNYLLTFLTEDEFLSLNSIFGSAINGWNILAPAAERCLQTLAKLNDSQLQSIGRIVLIEGVRGAVKQTLHLVGNAMASVEPSLNDDESDNDGKNIFSRRKTVTMPTFAISLICCDIEYTAMFILRVLDYIPNSRPAVRCWTKGFLREIIRNGTLILPSRHIYFPARITSLINTINTHASSMDHSSGEIVSRASRNRRTLAIGASKNAEGYHVDWLFSRHDLSKDSVWGREFSLCERAGSTVENRQKISSDTMKVQKTLRDMHQSLYDAITEAGNGALSKSVSNQTTKLLMPGFISSYFFVRILLVLYVGAGFYASLDLAEFDIPTTTKEIENILKAARIMLQIKVSDNILMLFGNSTDDTHMLLCICIMQKIMVSTVARFRKMKERAIQEKFGGENVVIHGRQPEPVTPKKK</sequence>
<dbReference type="Proteomes" id="UP000268093">
    <property type="component" value="Unassembled WGS sequence"/>
</dbReference>
<evidence type="ECO:0000313" key="3">
    <source>
        <dbReference type="Proteomes" id="UP000268093"/>
    </source>
</evidence>
<reference evidence="2 3" key="1">
    <citation type="journal article" date="2018" name="New Phytol.">
        <title>Phylogenomics of Endogonaceae and evolution of mycorrhizas within Mucoromycota.</title>
        <authorList>
            <person name="Chang Y."/>
            <person name="Desiro A."/>
            <person name="Na H."/>
            <person name="Sandor L."/>
            <person name="Lipzen A."/>
            <person name="Clum A."/>
            <person name="Barry K."/>
            <person name="Grigoriev I.V."/>
            <person name="Martin F.M."/>
            <person name="Stajich J.E."/>
            <person name="Smith M.E."/>
            <person name="Bonito G."/>
            <person name="Spatafora J.W."/>
        </authorList>
    </citation>
    <scope>NUCLEOTIDE SEQUENCE [LARGE SCALE GENOMIC DNA]</scope>
    <source>
        <strain evidence="2 3">GMNB39</strain>
    </source>
</reference>
<evidence type="ECO:0000256" key="1">
    <source>
        <dbReference type="SAM" id="Phobius"/>
    </source>
</evidence>
<dbReference type="OrthoDB" id="2443690at2759"/>
<feature type="transmembrane region" description="Helical" evidence="1">
    <location>
        <begin position="288"/>
        <end position="314"/>
    </location>
</feature>
<proteinExistence type="predicted"/>